<keyword evidence="5 7" id="KW-1133">Transmembrane helix</keyword>
<comment type="similarity">
    <text evidence="2">Belongs to the DoxX family.</text>
</comment>
<evidence type="ECO:0000256" key="3">
    <source>
        <dbReference type="ARBA" id="ARBA00022475"/>
    </source>
</evidence>
<proteinExistence type="inferred from homology"/>
<organism evidence="8 9">
    <name type="scientific">Undibacterium luofuense</name>
    <dbReference type="NCBI Taxonomy" id="2828733"/>
    <lineage>
        <taxon>Bacteria</taxon>
        <taxon>Pseudomonadati</taxon>
        <taxon>Pseudomonadota</taxon>
        <taxon>Betaproteobacteria</taxon>
        <taxon>Burkholderiales</taxon>
        <taxon>Oxalobacteraceae</taxon>
        <taxon>Undibacterium</taxon>
    </lineage>
</organism>
<dbReference type="RefSeq" id="WP_212688902.1">
    <property type="nucleotide sequence ID" value="NZ_JAGSPN010000013.1"/>
</dbReference>
<keyword evidence="4 7" id="KW-0812">Transmembrane</keyword>
<feature type="transmembrane region" description="Helical" evidence="7">
    <location>
        <begin position="68"/>
        <end position="86"/>
    </location>
</feature>
<name>A0A941DT96_9BURK</name>
<evidence type="ECO:0000256" key="6">
    <source>
        <dbReference type="ARBA" id="ARBA00023136"/>
    </source>
</evidence>
<feature type="transmembrane region" description="Helical" evidence="7">
    <location>
        <begin position="130"/>
        <end position="149"/>
    </location>
</feature>
<evidence type="ECO:0000256" key="4">
    <source>
        <dbReference type="ARBA" id="ARBA00022692"/>
    </source>
</evidence>
<gene>
    <name evidence="8" type="ORF">KDM89_15910</name>
</gene>
<dbReference type="GO" id="GO:0005886">
    <property type="term" value="C:plasma membrane"/>
    <property type="evidence" value="ECO:0007669"/>
    <property type="project" value="UniProtKB-SubCell"/>
</dbReference>
<keyword evidence="9" id="KW-1185">Reference proteome</keyword>
<accession>A0A941DT96</accession>
<dbReference type="AlphaFoldDB" id="A0A941DT96"/>
<sequence>MKNFWLSLPAKLREASDGLGLLALRIWLAQEFLHAGLMKLHHGRLAPEWFVNLSFPFPVRLLSEDQNWVAAGLGETVFGVLLLIGLQTRLASLGLLFITWVAVYTVHFDLGFAGWDQIETDMGQGFKLPLMMACMLLATLTQGGGRWSADNIVCRLLRRGKLQTA</sequence>
<keyword evidence="6 7" id="KW-0472">Membrane</keyword>
<dbReference type="Proteomes" id="UP000680067">
    <property type="component" value="Unassembled WGS sequence"/>
</dbReference>
<comment type="subcellular location">
    <subcellularLocation>
        <location evidence="1">Cell membrane</location>
        <topology evidence="1">Multi-pass membrane protein</topology>
    </subcellularLocation>
</comment>
<evidence type="ECO:0000256" key="1">
    <source>
        <dbReference type="ARBA" id="ARBA00004651"/>
    </source>
</evidence>
<dbReference type="InterPro" id="IPR032808">
    <property type="entry name" value="DoxX"/>
</dbReference>
<dbReference type="PANTHER" id="PTHR33452:SF7">
    <property type="entry name" value="DOXX FAMILY PROTEIN"/>
    <property type="match status" value="1"/>
</dbReference>
<evidence type="ECO:0000313" key="9">
    <source>
        <dbReference type="Proteomes" id="UP000680067"/>
    </source>
</evidence>
<dbReference type="Pfam" id="PF07681">
    <property type="entry name" value="DoxX"/>
    <property type="match status" value="1"/>
</dbReference>
<evidence type="ECO:0000256" key="2">
    <source>
        <dbReference type="ARBA" id="ARBA00006679"/>
    </source>
</evidence>
<reference evidence="8" key="1">
    <citation type="submission" date="2021-04" db="EMBL/GenBank/DDBJ databases">
        <title>novel species isolated from subtropical streams in China.</title>
        <authorList>
            <person name="Lu H."/>
        </authorList>
    </citation>
    <scope>NUCLEOTIDE SEQUENCE</scope>
    <source>
        <strain evidence="8">LFS511W</strain>
    </source>
</reference>
<dbReference type="InterPro" id="IPR051907">
    <property type="entry name" value="DoxX-like_oxidoreductase"/>
</dbReference>
<evidence type="ECO:0000256" key="7">
    <source>
        <dbReference type="SAM" id="Phobius"/>
    </source>
</evidence>
<keyword evidence="3" id="KW-1003">Cell membrane</keyword>
<feature type="transmembrane region" description="Helical" evidence="7">
    <location>
        <begin position="93"/>
        <end position="110"/>
    </location>
</feature>
<evidence type="ECO:0000313" key="8">
    <source>
        <dbReference type="EMBL" id="MBR7783631.1"/>
    </source>
</evidence>
<dbReference type="PANTHER" id="PTHR33452">
    <property type="entry name" value="OXIDOREDUCTASE CATD-RELATED"/>
    <property type="match status" value="1"/>
</dbReference>
<comment type="caution">
    <text evidence="8">The sequence shown here is derived from an EMBL/GenBank/DDBJ whole genome shotgun (WGS) entry which is preliminary data.</text>
</comment>
<dbReference type="EMBL" id="JAGSPN010000013">
    <property type="protein sequence ID" value="MBR7783631.1"/>
    <property type="molecule type" value="Genomic_DNA"/>
</dbReference>
<evidence type="ECO:0000256" key="5">
    <source>
        <dbReference type="ARBA" id="ARBA00022989"/>
    </source>
</evidence>
<protein>
    <submittedName>
        <fullName evidence="8">DoxX family protein</fullName>
    </submittedName>
</protein>